<sequence length="270" mass="31136">MLGKIEYLSIILCFGYTISPLVCNHFFLENSKLYKQFYYVALVSVFLSIGGYLPQLSFIWLFYCGFGLYLYINIHKKKRFINKHWLGLLPFLFSLISATWFVSGTNDFQLLGYDKTWSFYASIHGCFIGWLYLSGICYLAIKHRNLVLPTVFVGFISSLFLVIAIGIDQWGGLKKFGVIGYLILFPVIILYILNVLKPKRRFSKFLYLIHFISILFSLSIALGKEFVLFDLDLINSEFMMHFLHGGINAIVVIPSFLMAILNEEKNEPSP</sequence>
<dbReference type="EMBL" id="AOGX02000022">
    <property type="protein sequence ID" value="EOQ88460.1"/>
    <property type="molecule type" value="Genomic_DNA"/>
</dbReference>
<evidence type="ECO:0000256" key="1">
    <source>
        <dbReference type="SAM" id="Phobius"/>
    </source>
</evidence>
<accession>A0A5E8HD88</accession>
<feature type="transmembrane region" description="Helical" evidence="1">
    <location>
        <begin position="117"/>
        <end position="139"/>
    </location>
</feature>
<feature type="transmembrane region" description="Helical" evidence="1">
    <location>
        <begin position="146"/>
        <end position="167"/>
    </location>
</feature>
<feature type="transmembrane region" description="Helical" evidence="1">
    <location>
        <begin position="205"/>
        <end position="222"/>
    </location>
</feature>
<protein>
    <submittedName>
        <fullName evidence="2">Putative membrane protein</fullName>
    </submittedName>
</protein>
<dbReference type="AlphaFoldDB" id="A0A5E8HD88"/>
<organism evidence="2 3">
    <name type="scientific">Leptospira yanagawae serovar Saopaulo str. Sao Paulo = ATCC 700523</name>
    <dbReference type="NCBI Taxonomy" id="1249483"/>
    <lineage>
        <taxon>Bacteria</taxon>
        <taxon>Pseudomonadati</taxon>
        <taxon>Spirochaetota</taxon>
        <taxon>Spirochaetia</taxon>
        <taxon>Leptospirales</taxon>
        <taxon>Leptospiraceae</taxon>
        <taxon>Leptospira</taxon>
    </lineage>
</organism>
<dbReference type="OrthoDB" id="9785438at2"/>
<dbReference type="RefSeq" id="WP_015677880.1">
    <property type="nucleotide sequence ID" value="NZ_AOGX02000022.1"/>
</dbReference>
<proteinExistence type="predicted"/>
<feature type="transmembrane region" description="Helical" evidence="1">
    <location>
        <begin position="84"/>
        <end position="102"/>
    </location>
</feature>
<evidence type="ECO:0000313" key="3">
    <source>
        <dbReference type="Proteomes" id="UP000013996"/>
    </source>
</evidence>
<keyword evidence="1" id="KW-0472">Membrane</keyword>
<keyword evidence="1" id="KW-0812">Transmembrane</keyword>
<evidence type="ECO:0000313" key="2">
    <source>
        <dbReference type="EMBL" id="EOQ88460.1"/>
    </source>
</evidence>
<gene>
    <name evidence="2" type="ORF">LEP1GSC202_2242</name>
</gene>
<feature type="transmembrane region" description="Helical" evidence="1">
    <location>
        <begin position="242"/>
        <end position="261"/>
    </location>
</feature>
<feature type="transmembrane region" description="Helical" evidence="1">
    <location>
        <begin position="39"/>
        <end position="72"/>
    </location>
</feature>
<dbReference type="Proteomes" id="UP000013996">
    <property type="component" value="Unassembled WGS sequence"/>
</dbReference>
<name>A0A5E8HD88_9LEPT</name>
<keyword evidence="1" id="KW-1133">Transmembrane helix</keyword>
<reference evidence="2 3" key="1">
    <citation type="submission" date="2013-04" db="EMBL/GenBank/DDBJ databases">
        <authorList>
            <person name="Harkins D.M."/>
            <person name="Durkin A.S."/>
            <person name="Brinkac L.M."/>
            <person name="Haft D.H."/>
            <person name="Selengut J.D."/>
            <person name="Sanka R."/>
            <person name="DePew J."/>
            <person name="Purushe J."/>
            <person name="Hartskeerl R.A."/>
            <person name="Ahmed A."/>
            <person name="van der Linden H."/>
            <person name="Goris M.G.A."/>
            <person name="Vinetz J.M."/>
            <person name="Sutton G.G."/>
            <person name="Nierman W.C."/>
            <person name="Fouts D.E."/>
        </authorList>
    </citation>
    <scope>NUCLEOTIDE SEQUENCE [LARGE SCALE GENOMIC DNA]</scope>
    <source>
        <strain evidence="2 3">Sao Paulo</strain>
    </source>
</reference>
<comment type="caution">
    <text evidence="2">The sequence shown here is derived from an EMBL/GenBank/DDBJ whole genome shotgun (WGS) entry which is preliminary data.</text>
</comment>
<feature type="transmembrane region" description="Helical" evidence="1">
    <location>
        <begin position="173"/>
        <end position="193"/>
    </location>
</feature>
<feature type="transmembrane region" description="Helical" evidence="1">
    <location>
        <begin position="7"/>
        <end position="27"/>
    </location>
</feature>